<keyword evidence="3" id="KW-0547">Nucleotide-binding</keyword>
<dbReference type="SUPFAM" id="SSF52540">
    <property type="entry name" value="P-loop containing nucleoside triphosphate hydrolases"/>
    <property type="match status" value="1"/>
</dbReference>
<evidence type="ECO:0000259" key="1">
    <source>
        <dbReference type="Pfam" id="PF13173"/>
    </source>
</evidence>
<evidence type="ECO:0000313" key="3">
    <source>
        <dbReference type="EMBL" id="RGV58104.1"/>
    </source>
</evidence>
<evidence type="ECO:0000313" key="4">
    <source>
        <dbReference type="Proteomes" id="UP000283850"/>
    </source>
</evidence>
<evidence type="ECO:0000259" key="2">
    <source>
        <dbReference type="Pfam" id="PF13635"/>
    </source>
</evidence>
<organism evidence="3 4">
    <name type="scientific">Bacteroides intestinalis</name>
    <dbReference type="NCBI Taxonomy" id="329854"/>
    <lineage>
        <taxon>Bacteria</taxon>
        <taxon>Pseudomonadati</taxon>
        <taxon>Bacteroidota</taxon>
        <taxon>Bacteroidia</taxon>
        <taxon>Bacteroidales</taxon>
        <taxon>Bacteroidaceae</taxon>
        <taxon>Bacteroides</taxon>
    </lineage>
</organism>
<dbReference type="PANTHER" id="PTHR33295:SF20">
    <property type="entry name" value="ATPASE"/>
    <property type="match status" value="1"/>
</dbReference>
<dbReference type="AlphaFoldDB" id="A0A412YL48"/>
<feature type="domain" description="AAA" evidence="1">
    <location>
        <begin position="20"/>
        <end position="150"/>
    </location>
</feature>
<gene>
    <name evidence="3" type="ORF">DWW10_00180</name>
</gene>
<dbReference type="EMBL" id="QRZF01000001">
    <property type="protein sequence ID" value="RGV58104.1"/>
    <property type="molecule type" value="Genomic_DNA"/>
</dbReference>
<protein>
    <submittedName>
        <fullName evidence="3">ATP-binding protein</fullName>
    </submittedName>
</protein>
<dbReference type="InterPro" id="IPR036388">
    <property type="entry name" value="WH-like_DNA-bd_sf"/>
</dbReference>
<sequence length="408" mass="48477">MIDRELYMQQIIPFIDQPFVKVIAGIRRCGKSVVLQLIREELMKRGVDKKHIIYMNFESFEWMDVKNAKALYIHISNVVKSAKEKYYILLDEIQEVEHWEKAVNSFMVDWDVDIYVTGSNSRMLSSELSTYLAGRYVDFHIMTLSFREYLDFHGLSLFQDKIGIHEEFRKYLRMGGFPAIHTADYTYEAIYKIVYDIYSSVILRDTVQRHGIRNVELLERIVKFVFDNIGNRLNAKNIADYFKNQQRKVDINTIYNYLSALEGAFIIQRVQRYDIKGKELLQTNEKYFVSDLSLIYSVMGYKDRLIAGALENVVYWEMKRRGYKVYIGKQDDKEVDFVALRREEKIYVQVTYQLASQATIDREFTPLLAINDHYPKYVVSMDEIWQDNIEGVRHKHISEFLLNENWQD</sequence>
<feature type="domain" description="DUF4143" evidence="2">
    <location>
        <begin position="204"/>
        <end position="352"/>
    </location>
</feature>
<dbReference type="Proteomes" id="UP000283850">
    <property type="component" value="Unassembled WGS sequence"/>
</dbReference>
<proteinExistence type="predicted"/>
<keyword evidence="3" id="KW-0067">ATP-binding</keyword>
<dbReference type="InterPro" id="IPR041682">
    <property type="entry name" value="AAA_14"/>
</dbReference>
<dbReference type="InterPro" id="IPR025420">
    <property type="entry name" value="DUF4143"/>
</dbReference>
<dbReference type="GO" id="GO:0005524">
    <property type="term" value="F:ATP binding"/>
    <property type="evidence" value="ECO:0007669"/>
    <property type="project" value="UniProtKB-KW"/>
</dbReference>
<dbReference type="InterPro" id="IPR027417">
    <property type="entry name" value="P-loop_NTPase"/>
</dbReference>
<dbReference type="Pfam" id="PF13635">
    <property type="entry name" value="DUF4143"/>
    <property type="match status" value="1"/>
</dbReference>
<dbReference type="RefSeq" id="WP_022393999.1">
    <property type="nucleotide sequence ID" value="NZ_QRZF01000001.1"/>
</dbReference>
<dbReference type="Pfam" id="PF13173">
    <property type="entry name" value="AAA_14"/>
    <property type="match status" value="1"/>
</dbReference>
<comment type="caution">
    <text evidence="3">The sequence shown here is derived from an EMBL/GenBank/DDBJ whole genome shotgun (WGS) entry which is preliminary data.</text>
</comment>
<accession>A0A412YL48</accession>
<reference evidence="3 4" key="1">
    <citation type="submission" date="2018-08" db="EMBL/GenBank/DDBJ databases">
        <title>A genome reference for cultivated species of the human gut microbiota.</title>
        <authorList>
            <person name="Zou Y."/>
            <person name="Xue W."/>
            <person name="Luo G."/>
        </authorList>
    </citation>
    <scope>NUCLEOTIDE SEQUENCE [LARGE SCALE GENOMIC DNA]</scope>
    <source>
        <strain evidence="3 4">AF14-32</strain>
    </source>
</reference>
<name>A0A412YL48_9BACE</name>
<dbReference type="PANTHER" id="PTHR33295">
    <property type="entry name" value="ATPASE"/>
    <property type="match status" value="1"/>
</dbReference>
<dbReference type="Gene3D" id="1.10.10.10">
    <property type="entry name" value="Winged helix-like DNA-binding domain superfamily/Winged helix DNA-binding domain"/>
    <property type="match status" value="1"/>
</dbReference>